<evidence type="ECO:0000313" key="1">
    <source>
        <dbReference type="EMBL" id="USR92227.1"/>
    </source>
</evidence>
<organism evidence="1 2">
    <name type="scientific">Phormidium yuhuli AB48</name>
    <dbReference type="NCBI Taxonomy" id="2940671"/>
    <lineage>
        <taxon>Bacteria</taxon>
        <taxon>Bacillati</taxon>
        <taxon>Cyanobacteriota</taxon>
        <taxon>Cyanophyceae</taxon>
        <taxon>Oscillatoriophycideae</taxon>
        <taxon>Oscillatoriales</taxon>
        <taxon>Oscillatoriaceae</taxon>
        <taxon>Phormidium</taxon>
        <taxon>Phormidium yuhuli</taxon>
    </lineage>
</organism>
<dbReference type="InterPro" id="IPR007497">
    <property type="entry name" value="SIMPL/DUF541"/>
</dbReference>
<dbReference type="Pfam" id="PF04402">
    <property type="entry name" value="SIMPL"/>
    <property type="match status" value="1"/>
</dbReference>
<protein>
    <submittedName>
        <fullName evidence="1">SIMPL domain-containing protein</fullName>
    </submittedName>
</protein>
<name>A0ABY5ATS9_9CYAN</name>
<dbReference type="PANTHER" id="PTHR34387">
    <property type="entry name" value="SLR1258 PROTEIN"/>
    <property type="match status" value="1"/>
</dbReference>
<evidence type="ECO:0000313" key="2">
    <source>
        <dbReference type="Proteomes" id="UP001056708"/>
    </source>
</evidence>
<accession>A0ABY5ATS9</accession>
<dbReference type="Gene3D" id="3.30.110.170">
    <property type="entry name" value="Protein of unknown function (DUF541), domain 1"/>
    <property type="match status" value="1"/>
</dbReference>
<dbReference type="Gene3D" id="3.30.70.2970">
    <property type="entry name" value="Protein of unknown function (DUF541), domain 2"/>
    <property type="match status" value="1"/>
</dbReference>
<reference evidence="1" key="1">
    <citation type="submission" date="2022-06" db="EMBL/GenBank/DDBJ databases">
        <title>Genome sequence of Phormidium yuhuli AB48 isolated from an industrial photobioreactor environment.</title>
        <authorList>
            <person name="Qiu Y."/>
            <person name="Noonan A.J.C."/>
            <person name="Dofher K."/>
            <person name="Koch M."/>
            <person name="Kieft B."/>
            <person name="Lin X."/>
            <person name="Ziels R.M."/>
            <person name="Hallam S.J."/>
        </authorList>
    </citation>
    <scope>NUCLEOTIDE SEQUENCE</scope>
    <source>
        <strain evidence="1">AB48</strain>
    </source>
</reference>
<sequence>MAQEQSQRTLTVQGQGSVLIPATIAQVNLGVEVEAQTAEAAQQQAARQSSAVVELLRSRNDVEKLQTTGVRLNPVYSRRDNQQVITGYRASNTVSFQIPTDSAGELLDTAVSRGATRIMGINFIGSDEAITQARDRALQEATLDARSQADVVLATLNLQRRDIVGINVNHTSHTAPPVPYQRMEAMAMDASTPIEGGEQEITASVSLEVRY</sequence>
<dbReference type="PANTHER" id="PTHR34387:SF1">
    <property type="entry name" value="PERIPLASMIC IMMUNOGENIC PROTEIN"/>
    <property type="match status" value="1"/>
</dbReference>
<dbReference type="Proteomes" id="UP001056708">
    <property type="component" value="Chromosome"/>
</dbReference>
<keyword evidence="2" id="KW-1185">Reference proteome</keyword>
<gene>
    <name evidence="1" type="ORF">NEA10_05745</name>
</gene>
<dbReference type="RefSeq" id="WP_252664298.1">
    <property type="nucleotide sequence ID" value="NZ_CP098611.1"/>
</dbReference>
<proteinExistence type="predicted"/>
<dbReference type="InterPro" id="IPR052022">
    <property type="entry name" value="26kDa_periplasmic_antigen"/>
</dbReference>
<dbReference type="EMBL" id="CP098611">
    <property type="protein sequence ID" value="USR92227.1"/>
    <property type="molecule type" value="Genomic_DNA"/>
</dbReference>